<keyword evidence="2" id="KW-1185">Reference proteome</keyword>
<comment type="caution">
    <text evidence="1">The sequence shown here is derived from an EMBL/GenBank/DDBJ whole genome shotgun (WGS) entry which is preliminary data.</text>
</comment>
<accession>A0A8H7AIM8</accession>
<dbReference type="OrthoDB" id="10613253at2759"/>
<name>A0A8H7AIM8_9EURO</name>
<sequence length="170" mass="19301">MLQVYLVDEIVEIVIVFDEYFIPRTSQGLQHLTDEKPACGGDEERFVVGDLDRGGHDGCRQPILLPNEKVKSRLYAQRSIRSSGSFYTALPIVCGPLSVKLLLLTKRGWLSHLSLKRPPSLNLLLLLMPLSPTHLLWKRPPYPNRVLSIMRLLLSHLWSKSSLTSERDTS</sequence>
<dbReference type="EMBL" id="JAACFV010000065">
    <property type="protein sequence ID" value="KAF7507697.1"/>
    <property type="molecule type" value="Genomic_DNA"/>
</dbReference>
<dbReference type="Proteomes" id="UP000606974">
    <property type="component" value="Unassembled WGS sequence"/>
</dbReference>
<dbReference type="AlphaFoldDB" id="A0A8H7AIM8"/>
<evidence type="ECO:0000313" key="2">
    <source>
        <dbReference type="Proteomes" id="UP000606974"/>
    </source>
</evidence>
<evidence type="ECO:0000313" key="1">
    <source>
        <dbReference type="EMBL" id="KAF7507697.1"/>
    </source>
</evidence>
<organism evidence="1 2">
    <name type="scientific">Endocarpon pusillum</name>
    <dbReference type="NCBI Taxonomy" id="364733"/>
    <lineage>
        <taxon>Eukaryota</taxon>
        <taxon>Fungi</taxon>
        <taxon>Dikarya</taxon>
        <taxon>Ascomycota</taxon>
        <taxon>Pezizomycotina</taxon>
        <taxon>Eurotiomycetes</taxon>
        <taxon>Chaetothyriomycetidae</taxon>
        <taxon>Verrucariales</taxon>
        <taxon>Verrucariaceae</taxon>
        <taxon>Endocarpon</taxon>
    </lineage>
</organism>
<gene>
    <name evidence="1" type="ORF">GJ744_010250</name>
</gene>
<reference evidence="1" key="1">
    <citation type="submission" date="2020-02" db="EMBL/GenBank/DDBJ databases">
        <authorList>
            <person name="Palmer J.M."/>
        </authorList>
    </citation>
    <scope>NUCLEOTIDE SEQUENCE</scope>
    <source>
        <strain evidence="1">EPUS1.4</strain>
        <tissue evidence="1">Thallus</tissue>
    </source>
</reference>
<proteinExistence type="predicted"/>
<protein>
    <submittedName>
        <fullName evidence="1">Uncharacterized protein</fullName>
    </submittedName>
</protein>